<comment type="caution">
    <text evidence="1">The sequence shown here is derived from an EMBL/GenBank/DDBJ whole genome shotgun (WGS) entry which is preliminary data.</text>
</comment>
<name>A0ABU4I060_9ACTN</name>
<proteinExistence type="predicted"/>
<organism evidence="1 2">
    <name type="scientific">Conexibacter stalactiti</name>
    <dbReference type="NCBI Taxonomy" id="1940611"/>
    <lineage>
        <taxon>Bacteria</taxon>
        <taxon>Bacillati</taxon>
        <taxon>Actinomycetota</taxon>
        <taxon>Thermoleophilia</taxon>
        <taxon>Solirubrobacterales</taxon>
        <taxon>Conexibacteraceae</taxon>
        <taxon>Conexibacter</taxon>
    </lineage>
</organism>
<evidence type="ECO:0000313" key="1">
    <source>
        <dbReference type="EMBL" id="MDW5598947.1"/>
    </source>
</evidence>
<reference evidence="1 2" key="2">
    <citation type="submission" date="2023-10" db="EMBL/GenBank/DDBJ databases">
        <authorList>
            <person name="Han X.F."/>
        </authorList>
    </citation>
    <scope>NUCLEOTIDE SEQUENCE [LARGE SCALE GENOMIC DNA]</scope>
    <source>
        <strain evidence="1 2">KCTC 39840</strain>
    </source>
</reference>
<sequence length="166" mass="18913">VISNSCVATTYYETPQVKAHKDKFFRDLPGWGEQTVVDGNGVPSIVKYNWKCERVRAFNNRLFALNMRETNASGATTHYPLRLRWSNFANENEPPLLWDDFAYNRLTESDQMTGSIGQVEALENGYAGYIDLADSIGDLIDMLPLKDYLFVYTEFETYLGTPTMIA</sequence>
<feature type="non-terminal residue" evidence="1">
    <location>
        <position position="1"/>
    </location>
</feature>
<evidence type="ECO:0000313" key="2">
    <source>
        <dbReference type="Proteomes" id="UP001284601"/>
    </source>
</evidence>
<dbReference type="EMBL" id="JAWSTH010000251">
    <property type="protein sequence ID" value="MDW5598947.1"/>
    <property type="molecule type" value="Genomic_DNA"/>
</dbReference>
<reference evidence="2" key="1">
    <citation type="submission" date="2023-07" db="EMBL/GenBank/DDBJ databases">
        <title>Conexibacter stalactiti sp. nov., isolated from stalactites in a lava cave and emended description of the genus Conexibacter.</title>
        <authorList>
            <person name="Lee S.D."/>
        </authorList>
    </citation>
    <scope>NUCLEOTIDE SEQUENCE [LARGE SCALE GENOMIC DNA]</scope>
    <source>
        <strain evidence="2">KCTC 39840</strain>
    </source>
</reference>
<keyword evidence="2" id="KW-1185">Reference proteome</keyword>
<protein>
    <submittedName>
        <fullName evidence="1">Uncharacterized protein</fullName>
    </submittedName>
</protein>
<feature type="non-terminal residue" evidence="1">
    <location>
        <position position="166"/>
    </location>
</feature>
<accession>A0ABU4I060</accession>
<dbReference type="Proteomes" id="UP001284601">
    <property type="component" value="Unassembled WGS sequence"/>
</dbReference>
<gene>
    <name evidence="1" type="ORF">R7226_31600</name>
</gene>